<dbReference type="SUPFAM" id="SSF88946">
    <property type="entry name" value="Sigma2 domain of RNA polymerase sigma factors"/>
    <property type="match status" value="1"/>
</dbReference>
<evidence type="ECO:0000256" key="3">
    <source>
        <dbReference type="ARBA" id="ARBA00023082"/>
    </source>
</evidence>
<dbReference type="RefSeq" id="WP_354658618.1">
    <property type="nucleotide sequence ID" value="NZ_JBEXAC010000001.1"/>
</dbReference>
<keyword evidence="2" id="KW-0805">Transcription regulation</keyword>
<accession>A0ABV2SYY0</accession>
<dbReference type="CDD" id="cd06171">
    <property type="entry name" value="Sigma70_r4"/>
    <property type="match status" value="1"/>
</dbReference>
<dbReference type="SUPFAM" id="SSF88659">
    <property type="entry name" value="Sigma3 and sigma4 domains of RNA polymerase sigma factors"/>
    <property type="match status" value="1"/>
</dbReference>
<dbReference type="InterPro" id="IPR014327">
    <property type="entry name" value="RNA_pol_sigma70_bacteroid"/>
</dbReference>
<dbReference type="InterPro" id="IPR014284">
    <property type="entry name" value="RNA_pol_sigma-70_dom"/>
</dbReference>
<dbReference type="InterPro" id="IPR039425">
    <property type="entry name" value="RNA_pol_sigma-70-like"/>
</dbReference>
<evidence type="ECO:0000313" key="7">
    <source>
        <dbReference type="EMBL" id="MET6995971.1"/>
    </source>
</evidence>
<evidence type="ECO:0000256" key="1">
    <source>
        <dbReference type="ARBA" id="ARBA00010641"/>
    </source>
</evidence>
<dbReference type="Pfam" id="PF08281">
    <property type="entry name" value="Sigma70_r4_2"/>
    <property type="match status" value="1"/>
</dbReference>
<evidence type="ECO:0000259" key="5">
    <source>
        <dbReference type="Pfam" id="PF04542"/>
    </source>
</evidence>
<keyword evidence="8" id="KW-1185">Reference proteome</keyword>
<evidence type="ECO:0000313" key="8">
    <source>
        <dbReference type="Proteomes" id="UP001549749"/>
    </source>
</evidence>
<dbReference type="NCBIfam" id="TIGR02937">
    <property type="entry name" value="sigma70-ECF"/>
    <property type="match status" value="1"/>
</dbReference>
<dbReference type="InterPro" id="IPR013249">
    <property type="entry name" value="RNA_pol_sigma70_r4_t2"/>
</dbReference>
<dbReference type="InterPro" id="IPR007627">
    <property type="entry name" value="RNA_pol_sigma70_r2"/>
</dbReference>
<dbReference type="InterPro" id="IPR013325">
    <property type="entry name" value="RNA_pol_sigma_r2"/>
</dbReference>
<feature type="domain" description="RNA polymerase sigma-70 region 2" evidence="5">
    <location>
        <begin position="28"/>
        <end position="89"/>
    </location>
</feature>
<keyword evidence="4" id="KW-0804">Transcription</keyword>
<dbReference type="Gene3D" id="1.10.10.10">
    <property type="entry name" value="Winged helix-like DNA-binding domain superfamily/Winged helix DNA-binding domain"/>
    <property type="match status" value="1"/>
</dbReference>
<proteinExistence type="inferred from homology"/>
<dbReference type="NCBIfam" id="TIGR02985">
    <property type="entry name" value="Sig70_bacteroi1"/>
    <property type="match status" value="1"/>
</dbReference>
<dbReference type="InterPro" id="IPR036388">
    <property type="entry name" value="WH-like_DNA-bd_sf"/>
</dbReference>
<gene>
    <name evidence="7" type="ORF">ABR189_01265</name>
</gene>
<comment type="caution">
    <text evidence="7">The sequence shown here is derived from an EMBL/GenBank/DDBJ whole genome shotgun (WGS) entry which is preliminary data.</text>
</comment>
<keyword evidence="3" id="KW-0731">Sigma factor</keyword>
<protein>
    <submittedName>
        <fullName evidence="7">RNA polymerase sigma-70 factor</fullName>
    </submittedName>
</protein>
<dbReference type="PANTHER" id="PTHR43133">
    <property type="entry name" value="RNA POLYMERASE ECF-TYPE SIGMA FACTO"/>
    <property type="match status" value="1"/>
</dbReference>
<comment type="similarity">
    <text evidence="1">Belongs to the sigma-70 factor family. ECF subfamily.</text>
</comment>
<dbReference type="Proteomes" id="UP001549749">
    <property type="component" value="Unassembled WGS sequence"/>
</dbReference>
<sequence length="188" mass="21911">MHVNNNYTDSELLRLLKAGSESAFTEIYNRYWHKLFAVAAARIQDMDEAEEIVQEIFVSLWRRREELDITSGLEVYLAVSVKYRVIKILGKRYQKRKYKDSLDVMGMVDDSTQQWLEFEELKARLGKLVAGLPEKCQLVYRLSREKGYSQKQIARELNISEKTVEAHLGKALKTLRTGLNQFLSSFLL</sequence>
<evidence type="ECO:0000259" key="6">
    <source>
        <dbReference type="Pfam" id="PF08281"/>
    </source>
</evidence>
<reference evidence="7 8" key="1">
    <citation type="submission" date="2024-06" db="EMBL/GenBank/DDBJ databases">
        <title>Chitinophaga defluvii sp. nov., isolated from municipal sewage.</title>
        <authorList>
            <person name="Zhang L."/>
        </authorList>
    </citation>
    <scope>NUCLEOTIDE SEQUENCE [LARGE SCALE GENOMIC DNA]</scope>
    <source>
        <strain evidence="7 8">H8</strain>
    </source>
</reference>
<dbReference type="Gene3D" id="1.10.1740.10">
    <property type="match status" value="1"/>
</dbReference>
<evidence type="ECO:0000256" key="4">
    <source>
        <dbReference type="ARBA" id="ARBA00023163"/>
    </source>
</evidence>
<dbReference type="InterPro" id="IPR013324">
    <property type="entry name" value="RNA_pol_sigma_r3/r4-like"/>
</dbReference>
<dbReference type="PANTHER" id="PTHR43133:SF46">
    <property type="entry name" value="RNA POLYMERASE SIGMA-70 FACTOR ECF SUBFAMILY"/>
    <property type="match status" value="1"/>
</dbReference>
<dbReference type="EMBL" id="JBEXAC010000001">
    <property type="protein sequence ID" value="MET6995971.1"/>
    <property type="molecule type" value="Genomic_DNA"/>
</dbReference>
<evidence type="ECO:0000256" key="2">
    <source>
        <dbReference type="ARBA" id="ARBA00023015"/>
    </source>
</evidence>
<dbReference type="Pfam" id="PF04542">
    <property type="entry name" value="Sigma70_r2"/>
    <property type="match status" value="1"/>
</dbReference>
<name>A0ABV2SYY0_9BACT</name>
<feature type="domain" description="RNA polymerase sigma factor 70 region 4 type 2" evidence="6">
    <location>
        <begin position="124"/>
        <end position="175"/>
    </location>
</feature>
<organism evidence="7 8">
    <name type="scientific">Chitinophaga defluvii</name>
    <dbReference type="NCBI Taxonomy" id="3163343"/>
    <lineage>
        <taxon>Bacteria</taxon>
        <taxon>Pseudomonadati</taxon>
        <taxon>Bacteroidota</taxon>
        <taxon>Chitinophagia</taxon>
        <taxon>Chitinophagales</taxon>
        <taxon>Chitinophagaceae</taxon>
        <taxon>Chitinophaga</taxon>
    </lineage>
</organism>